<name>A0A4Q8AEV3_9MICC</name>
<dbReference type="AlphaFoldDB" id="A0A4Q8AEV3"/>
<organism evidence="3 4">
    <name type="scientific">Zhihengliuella halotolerans</name>
    <dbReference type="NCBI Taxonomy" id="370736"/>
    <lineage>
        <taxon>Bacteria</taxon>
        <taxon>Bacillati</taxon>
        <taxon>Actinomycetota</taxon>
        <taxon>Actinomycetes</taxon>
        <taxon>Micrococcales</taxon>
        <taxon>Micrococcaceae</taxon>
        <taxon>Zhihengliuella</taxon>
    </lineage>
</organism>
<evidence type="ECO:0000313" key="4">
    <source>
        <dbReference type="Proteomes" id="UP000292685"/>
    </source>
</evidence>
<dbReference type="NCBIfam" id="TIGR03816">
    <property type="entry name" value="tadE_like_DECH"/>
    <property type="match status" value="1"/>
</dbReference>
<evidence type="ECO:0000259" key="2">
    <source>
        <dbReference type="Pfam" id="PF13400"/>
    </source>
</evidence>
<feature type="transmembrane region" description="Helical" evidence="1">
    <location>
        <begin position="17"/>
        <end position="41"/>
    </location>
</feature>
<proteinExistence type="predicted"/>
<evidence type="ECO:0000313" key="3">
    <source>
        <dbReference type="EMBL" id="RZU62361.1"/>
    </source>
</evidence>
<dbReference type="RefSeq" id="WP_242607569.1">
    <property type="nucleotide sequence ID" value="NZ_SHLA01000001.1"/>
</dbReference>
<comment type="caution">
    <text evidence="3">The sequence shown here is derived from an EMBL/GenBank/DDBJ whole genome shotgun (WGS) entry which is preliminary data.</text>
</comment>
<accession>A0A4Q8AEV3</accession>
<keyword evidence="1" id="KW-0472">Membrane</keyword>
<dbReference type="Proteomes" id="UP000292685">
    <property type="component" value="Unassembled WGS sequence"/>
</dbReference>
<reference evidence="3 4" key="1">
    <citation type="submission" date="2019-02" db="EMBL/GenBank/DDBJ databases">
        <title>Sequencing the genomes of 1000 actinobacteria strains.</title>
        <authorList>
            <person name="Klenk H.-P."/>
        </authorList>
    </citation>
    <scope>NUCLEOTIDE SEQUENCE [LARGE SCALE GENOMIC DNA]</scope>
    <source>
        <strain evidence="3 4">DSM 17364</strain>
    </source>
</reference>
<evidence type="ECO:0000256" key="1">
    <source>
        <dbReference type="SAM" id="Phobius"/>
    </source>
</evidence>
<dbReference type="InterPro" id="IPR028087">
    <property type="entry name" value="Tad_N"/>
</dbReference>
<keyword evidence="1" id="KW-1133">Transmembrane helix</keyword>
<gene>
    <name evidence="3" type="ORF">EV380_1954</name>
</gene>
<dbReference type="Pfam" id="PF13400">
    <property type="entry name" value="Tad"/>
    <property type="match status" value="1"/>
</dbReference>
<sequence length="133" mass="12810">MGAECYRGAGDRGAGSVLMLGLFAAVLLVAAAVLTLGYAAVHAARATTAADLAALAAADTARGLASGRPCEVAADAAARNGARVSSCALGDAEGTVVDVSVVVPLGAGLGLLETAGLEARASARAGPPPAPWR</sequence>
<dbReference type="InterPro" id="IPR021202">
    <property type="entry name" value="Rv3654c-like"/>
</dbReference>
<keyword evidence="4" id="KW-1185">Reference proteome</keyword>
<keyword evidence="1" id="KW-0812">Transmembrane</keyword>
<feature type="domain" description="Putative Flp pilus-assembly TadG-like N-terminal" evidence="2">
    <location>
        <begin position="13"/>
        <end position="59"/>
    </location>
</feature>
<dbReference type="EMBL" id="SHLA01000001">
    <property type="protein sequence ID" value="RZU62361.1"/>
    <property type="molecule type" value="Genomic_DNA"/>
</dbReference>
<protein>
    <submittedName>
        <fullName evidence="3">Secretion/DNA translocation related TadE-like protein</fullName>
    </submittedName>
</protein>